<sequence length="458" mass="53066">MDQAECNTIAKCSYCSSCRGYFLPCKDWGRKYKAVCLTRKGIRVFDVSEEVRDRIVVELPGNALLFHTGCWLLLTKQFGNETIDFRRLIEVARDEPCPENHPPALLRDVELKAISYDGKEEPICLLKRPRLRHIGDATRKLRSIQRSRTLYRNLTSSIDGFSMLPVEIRLEIASYLSTPDFFTLRTVSRGMAAIFSLQSFWRTKFLINGDRGFLSYLTEKSHDQRKTNWRSMYRCTARCDTFDRFLQALLEIWRLNRWLVDRCSMVQRLDDQSESDLQLEVSGQISWEVAPPETHRDRWPRRAYSLNCPFCPLSHAPVTQFASLKEIISLVVFVLYVPPQNREKRTRTWITGIDLISANAEKTITIGYRVPRSYVTLNLYQQRLRGFQICAGGGGIRAVRPIMDRKSVEDWIGQPASCDGAFRYKLNHSRNARWGEIKAISAKFDVSRIFKVYLATSK</sequence>
<dbReference type="EMBL" id="CAJVPG010000066">
    <property type="protein sequence ID" value="CAG8303090.1"/>
    <property type="molecule type" value="Genomic_DNA"/>
</dbReference>
<keyword evidence="3" id="KW-1185">Reference proteome</keyword>
<dbReference type="Pfam" id="PF24539">
    <property type="entry name" value="DUF7600"/>
    <property type="match status" value="1"/>
</dbReference>
<evidence type="ECO:0000313" key="3">
    <source>
        <dbReference type="Proteomes" id="UP001152649"/>
    </source>
</evidence>
<comment type="caution">
    <text evidence="2">The sequence shown here is derived from an EMBL/GenBank/DDBJ whole genome shotgun (WGS) entry which is preliminary data.</text>
</comment>
<accession>A0A9W4IMK9</accession>
<organism evidence="2 3">
    <name type="scientific">Penicillium salamii</name>
    <dbReference type="NCBI Taxonomy" id="1612424"/>
    <lineage>
        <taxon>Eukaryota</taxon>
        <taxon>Fungi</taxon>
        <taxon>Dikarya</taxon>
        <taxon>Ascomycota</taxon>
        <taxon>Pezizomycotina</taxon>
        <taxon>Eurotiomycetes</taxon>
        <taxon>Eurotiomycetidae</taxon>
        <taxon>Eurotiales</taxon>
        <taxon>Aspergillaceae</taxon>
        <taxon>Penicillium</taxon>
    </lineage>
</organism>
<dbReference type="AlphaFoldDB" id="A0A9W4IMK9"/>
<dbReference type="SMART" id="SM00256">
    <property type="entry name" value="FBOX"/>
    <property type="match status" value="1"/>
</dbReference>
<proteinExistence type="predicted"/>
<evidence type="ECO:0000313" key="2">
    <source>
        <dbReference type="EMBL" id="CAG8303090.1"/>
    </source>
</evidence>
<name>A0A9W4IMK9_9EURO</name>
<dbReference type="Proteomes" id="UP001152649">
    <property type="component" value="Unassembled WGS sequence"/>
</dbReference>
<dbReference type="Gene3D" id="1.20.1280.50">
    <property type="match status" value="1"/>
</dbReference>
<gene>
    <name evidence="2" type="ORF">PSALAMII_LOCUS1925</name>
</gene>
<dbReference type="InterPro" id="IPR036047">
    <property type="entry name" value="F-box-like_dom_sf"/>
</dbReference>
<dbReference type="PROSITE" id="PS50181">
    <property type="entry name" value="FBOX"/>
    <property type="match status" value="1"/>
</dbReference>
<dbReference type="InterPro" id="IPR056021">
    <property type="entry name" value="DUF7600"/>
</dbReference>
<dbReference type="InterPro" id="IPR001810">
    <property type="entry name" value="F-box_dom"/>
</dbReference>
<protein>
    <recommendedName>
        <fullName evidence="1">F-box domain-containing protein</fullName>
    </recommendedName>
</protein>
<dbReference type="OrthoDB" id="5273847at2759"/>
<dbReference type="SUPFAM" id="SSF81383">
    <property type="entry name" value="F-box domain"/>
    <property type="match status" value="1"/>
</dbReference>
<feature type="domain" description="F-box" evidence="1">
    <location>
        <begin position="158"/>
        <end position="204"/>
    </location>
</feature>
<evidence type="ECO:0000259" key="1">
    <source>
        <dbReference type="PROSITE" id="PS50181"/>
    </source>
</evidence>
<reference evidence="2" key="1">
    <citation type="submission" date="2021-07" db="EMBL/GenBank/DDBJ databases">
        <authorList>
            <person name="Branca A.L. A."/>
        </authorList>
    </citation>
    <scope>NUCLEOTIDE SEQUENCE</scope>
</reference>
<dbReference type="Pfam" id="PF12937">
    <property type="entry name" value="F-box-like"/>
    <property type="match status" value="1"/>
</dbReference>